<dbReference type="PANTHER" id="PTHR37463">
    <property type="entry name" value="GSL3115 PROTEIN"/>
    <property type="match status" value="1"/>
</dbReference>
<evidence type="ECO:0000313" key="2">
    <source>
        <dbReference type="Proteomes" id="UP001206895"/>
    </source>
</evidence>
<evidence type="ECO:0000313" key="1">
    <source>
        <dbReference type="EMBL" id="MCP2175397.1"/>
    </source>
</evidence>
<gene>
    <name evidence="1" type="ORF">LX13_001204</name>
</gene>
<proteinExistence type="predicted"/>
<organism evidence="1 2">
    <name type="scientific">Williamsia maris</name>
    <dbReference type="NCBI Taxonomy" id="72806"/>
    <lineage>
        <taxon>Bacteria</taxon>
        <taxon>Bacillati</taxon>
        <taxon>Actinomycetota</taxon>
        <taxon>Actinomycetes</taxon>
        <taxon>Mycobacteriales</taxon>
        <taxon>Nocardiaceae</taxon>
        <taxon>Williamsia</taxon>
    </lineage>
</organism>
<dbReference type="EMBL" id="JAMTCJ010000001">
    <property type="protein sequence ID" value="MCP2175397.1"/>
    <property type="molecule type" value="Genomic_DNA"/>
</dbReference>
<dbReference type="RefSeq" id="WP_253660378.1">
    <property type="nucleotide sequence ID" value="NZ_BAAAJQ010000001.1"/>
</dbReference>
<dbReference type="Pfam" id="PF10013">
    <property type="entry name" value="DUF2256"/>
    <property type="match status" value="1"/>
</dbReference>
<dbReference type="PANTHER" id="PTHR37463:SF1">
    <property type="entry name" value="DUF2256 DOMAIN-CONTAINING PROTEIN"/>
    <property type="match status" value="1"/>
</dbReference>
<reference evidence="1 2" key="1">
    <citation type="submission" date="2022-06" db="EMBL/GenBank/DDBJ databases">
        <title>Genomic Encyclopedia of Archaeal and Bacterial Type Strains, Phase II (KMG-II): from individual species to whole genera.</title>
        <authorList>
            <person name="Goeker M."/>
        </authorList>
    </citation>
    <scope>NUCLEOTIDE SEQUENCE [LARGE SCALE GENOMIC DNA]</scope>
    <source>
        <strain evidence="1 2">DSM 44693</strain>
    </source>
</reference>
<dbReference type="Proteomes" id="UP001206895">
    <property type="component" value="Unassembled WGS sequence"/>
</dbReference>
<name>A0ABT1HBV5_9NOCA</name>
<keyword evidence="2" id="KW-1185">Reference proteome</keyword>
<protein>
    <recommendedName>
        <fullName evidence="3">DUF2256 domain-containing protein</fullName>
    </recommendedName>
</protein>
<sequence>MVNRQSNPGDRESKPCEVCGRPFTNRKRWSGRGQWDEVRYCSQRCRGEARRIRRAAERG</sequence>
<comment type="caution">
    <text evidence="1">The sequence shown here is derived from an EMBL/GenBank/DDBJ whole genome shotgun (WGS) entry which is preliminary data.</text>
</comment>
<accession>A0ABT1HBV5</accession>
<evidence type="ECO:0008006" key="3">
    <source>
        <dbReference type="Google" id="ProtNLM"/>
    </source>
</evidence>
<dbReference type="InterPro" id="IPR017136">
    <property type="entry name" value="UCP037205"/>
</dbReference>